<sequence length="169" mass="18993">MSNWTPTVGGLIHEIDRLVKKRFDRFAETTGMSRAQWQVLARVAKRQGVNQATLADLVGVEPITICRMVDRLEALDLVERRPDPNDRRARLIHMTEAARPGLERMKGVAQALFAEALDGFTPEEEATLFRLLGRIHANLLADTDEEQTTPSPMSTDDSEAVRTEPDQKD</sequence>
<comment type="caution">
    <text evidence="6">The sequence shown here is derived from an EMBL/GenBank/DDBJ whole genome shotgun (WGS) entry which is preliminary data.</text>
</comment>
<dbReference type="AlphaFoldDB" id="A0A2G9WXT5"/>
<dbReference type="PROSITE" id="PS01117">
    <property type="entry name" value="HTH_MARR_1"/>
    <property type="match status" value="1"/>
</dbReference>
<evidence type="ECO:0000256" key="3">
    <source>
        <dbReference type="ARBA" id="ARBA00023163"/>
    </source>
</evidence>
<dbReference type="Proteomes" id="UP000231070">
    <property type="component" value="Unassembled WGS sequence"/>
</dbReference>
<dbReference type="GO" id="GO:0003700">
    <property type="term" value="F:DNA-binding transcription factor activity"/>
    <property type="evidence" value="ECO:0007669"/>
    <property type="project" value="InterPro"/>
</dbReference>
<dbReference type="SMART" id="SM00347">
    <property type="entry name" value="HTH_MARR"/>
    <property type="match status" value="1"/>
</dbReference>
<name>A0A2G9WXT5_9HYPH</name>
<dbReference type="PANTHER" id="PTHR33164">
    <property type="entry name" value="TRANSCRIPTIONAL REGULATOR, MARR FAMILY"/>
    <property type="match status" value="1"/>
</dbReference>
<evidence type="ECO:0000313" key="6">
    <source>
        <dbReference type="EMBL" id="PIO99526.1"/>
    </source>
</evidence>
<keyword evidence="1" id="KW-0805">Transcription regulation</keyword>
<dbReference type="PRINTS" id="PR00598">
    <property type="entry name" value="HTHMARR"/>
</dbReference>
<dbReference type="PANTHER" id="PTHR33164:SF64">
    <property type="entry name" value="TRANSCRIPTIONAL REGULATOR SLYA"/>
    <property type="match status" value="1"/>
</dbReference>
<evidence type="ECO:0000256" key="2">
    <source>
        <dbReference type="ARBA" id="ARBA00023125"/>
    </source>
</evidence>
<keyword evidence="7" id="KW-1185">Reference proteome</keyword>
<dbReference type="InterPro" id="IPR000835">
    <property type="entry name" value="HTH_MarR-typ"/>
</dbReference>
<proteinExistence type="predicted"/>
<feature type="compositionally biased region" description="Basic and acidic residues" evidence="4">
    <location>
        <begin position="159"/>
        <end position="169"/>
    </location>
</feature>
<dbReference type="InterPro" id="IPR036390">
    <property type="entry name" value="WH_DNA-bd_sf"/>
</dbReference>
<organism evidence="6 7">
    <name type="scientific">Pleomorphomonas carboxyditropha</name>
    <dbReference type="NCBI Taxonomy" id="2023338"/>
    <lineage>
        <taxon>Bacteria</taxon>
        <taxon>Pseudomonadati</taxon>
        <taxon>Pseudomonadota</taxon>
        <taxon>Alphaproteobacteria</taxon>
        <taxon>Hyphomicrobiales</taxon>
        <taxon>Pleomorphomonadaceae</taxon>
        <taxon>Pleomorphomonas</taxon>
    </lineage>
</organism>
<evidence type="ECO:0000256" key="1">
    <source>
        <dbReference type="ARBA" id="ARBA00023015"/>
    </source>
</evidence>
<dbReference type="OrthoDB" id="582199at2"/>
<feature type="domain" description="HTH marR-type" evidence="5">
    <location>
        <begin position="5"/>
        <end position="137"/>
    </location>
</feature>
<accession>A0A2G9WXT5</accession>
<dbReference type="EMBL" id="NQVN01000004">
    <property type="protein sequence ID" value="PIO99526.1"/>
    <property type="molecule type" value="Genomic_DNA"/>
</dbReference>
<dbReference type="GO" id="GO:0006950">
    <property type="term" value="P:response to stress"/>
    <property type="evidence" value="ECO:0007669"/>
    <property type="project" value="TreeGrafter"/>
</dbReference>
<keyword evidence="2" id="KW-0238">DNA-binding</keyword>
<gene>
    <name evidence="6" type="ORF">CJ014_09455</name>
</gene>
<dbReference type="InterPro" id="IPR023187">
    <property type="entry name" value="Tscrpt_reg_MarR-type_CS"/>
</dbReference>
<dbReference type="Gene3D" id="1.10.10.10">
    <property type="entry name" value="Winged helix-like DNA-binding domain superfamily/Winged helix DNA-binding domain"/>
    <property type="match status" value="1"/>
</dbReference>
<dbReference type="PROSITE" id="PS50995">
    <property type="entry name" value="HTH_MARR_2"/>
    <property type="match status" value="1"/>
</dbReference>
<evidence type="ECO:0000259" key="5">
    <source>
        <dbReference type="PROSITE" id="PS50995"/>
    </source>
</evidence>
<keyword evidence="3" id="KW-0804">Transcription</keyword>
<evidence type="ECO:0000313" key="7">
    <source>
        <dbReference type="Proteomes" id="UP000231070"/>
    </source>
</evidence>
<dbReference type="GO" id="GO:0003677">
    <property type="term" value="F:DNA binding"/>
    <property type="evidence" value="ECO:0007669"/>
    <property type="project" value="UniProtKB-KW"/>
</dbReference>
<evidence type="ECO:0000256" key="4">
    <source>
        <dbReference type="SAM" id="MobiDB-lite"/>
    </source>
</evidence>
<protein>
    <recommendedName>
        <fullName evidence="5">HTH marR-type domain-containing protein</fullName>
    </recommendedName>
</protein>
<feature type="region of interest" description="Disordered" evidence="4">
    <location>
        <begin position="142"/>
        <end position="169"/>
    </location>
</feature>
<dbReference type="InterPro" id="IPR039422">
    <property type="entry name" value="MarR/SlyA-like"/>
</dbReference>
<reference evidence="6 7" key="1">
    <citation type="submission" date="2017-08" db="EMBL/GenBank/DDBJ databases">
        <title>Pleomorphomonas carboxidotrophicus sp. nov., a new mesophilic hydrogenogenic carboxidotroph.</title>
        <authorList>
            <person name="Esquivel-Elizondo S."/>
            <person name="Krajmalnik-Brown R."/>
            <person name="Maldonado J."/>
        </authorList>
    </citation>
    <scope>NUCLEOTIDE SEQUENCE [LARGE SCALE GENOMIC DNA]</scope>
    <source>
        <strain evidence="6 7">SVCO-16</strain>
    </source>
</reference>
<dbReference type="RefSeq" id="WP_100080230.1">
    <property type="nucleotide sequence ID" value="NZ_NQVN01000004.1"/>
</dbReference>
<dbReference type="SUPFAM" id="SSF46785">
    <property type="entry name" value="Winged helix' DNA-binding domain"/>
    <property type="match status" value="1"/>
</dbReference>
<dbReference type="Pfam" id="PF12802">
    <property type="entry name" value="MarR_2"/>
    <property type="match status" value="1"/>
</dbReference>
<dbReference type="InterPro" id="IPR036388">
    <property type="entry name" value="WH-like_DNA-bd_sf"/>
</dbReference>